<gene>
    <name evidence="1" type="ORF">MNBD_NITROSPINAE02-706</name>
</gene>
<dbReference type="EMBL" id="UOGE01000077">
    <property type="protein sequence ID" value="VAX22537.1"/>
    <property type="molecule type" value="Genomic_DNA"/>
</dbReference>
<feature type="non-terminal residue" evidence="1">
    <location>
        <position position="106"/>
    </location>
</feature>
<organism evidence="1">
    <name type="scientific">hydrothermal vent metagenome</name>
    <dbReference type="NCBI Taxonomy" id="652676"/>
    <lineage>
        <taxon>unclassified sequences</taxon>
        <taxon>metagenomes</taxon>
        <taxon>ecological metagenomes</taxon>
    </lineage>
</organism>
<protein>
    <submittedName>
        <fullName evidence="1">Uncharacterized protein</fullName>
    </submittedName>
</protein>
<evidence type="ECO:0000313" key="1">
    <source>
        <dbReference type="EMBL" id="VAX22537.1"/>
    </source>
</evidence>
<accession>A0A3B1D1C8</accession>
<proteinExistence type="predicted"/>
<name>A0A3B1D1C8_9ZZZZ</name>
<sequence length="106" mass="11530">MKTKIRIPKKWWVVIHLALLVWIAWIVAGVADGAIVGKLDAIKAPPANGRSVRPLGAPGPQAIDYFYIIRRNIFNSDQSQEYVESLVRAPSPGVGIDIAGDDAPKT</sequence>
<dbReference type="AlphaFoldDB" id="A0A3B1D1C8"/>
<reference evidence="1" key="1">
    <citation type="submission" date="2018-06" db="EMBL/GenBank/DDBJ databases">
        <authorList>
            <person name="Zhirakovskaya E."/>
        </authorList>
    </citation>
    <scope>NUCLEOTIDE SEQUENCE</scope>
</reference>